<feature type="region of interest" description="Disordered" evidence="1">
    <location>
        <begin position="1"/>
        <end position="22"/>
    </location>
</feature>
<gene>
    <name evidence="2" type="ORF">NBR_LOCUS21569</name>
</gene>
<dbReference type="Proteomes" id="UP000271162">
    <property type="component" value="Unassembled WGS sequence"/>
</dbReference>
<dbReference type="AlphaFoldDB" id="A0A0N4YWE6"/>
<dbReference type="OMA" id="ATRSICK"/>
<keyword evidence="3" id="KW-1185">Reference proteome</keyword>
<feature type="compositionally biased region" description="Basic and acidic residues" evidence="1">
    <location>
        <begin position="182"/>
        <end position="200"/>
    </location>
</feature>
<organism evidence="4">
    <name type="scientific">Nippostrongylus brasiliensis</name>
    <name type="common">Rat hookworm</name>
    <dbReference type="NCBI Taxonomy" id="27835"/>
    <lineage>
        <taxon>Eukaryota</taxon>
        <taxon>Metazoa</taxon>
        <taxon>Ecdysozoa</taxon>
        <taxon>Nematoda</taxon>
        <taxon>Chromadorea</taxon>
        <taxon>Rhabditida</taxon>
        <taxon>Rhabditina</taxon>
        <taxon>Rhabditomorpha</taxon>
        <taxon>Strongyloidea</taxon>
        <taxon>Heligmosomidae</taxon>
        <taxon>Nippostrongylus</taxon>
    </lineage>
</organism>
<dbReference type="WBParaSite" id="NBR_0002156801-mRNA-1">
    <property type="protein sequence ID" value="NBR_0002156801-mRNA-1"/>
    <property type="gene ID" value="NBR_0002156801"/>
</dbReference>
<reference evidence="4" key="1">
    <citation type="submission" date="2017-02" db="UniProtKB">
        <authorList>
            <consortium name="WormBaseParasite"/>
        </authorList>
    </citation>
    <scope>IDENTIFICATION</scope>
</reference>
<evidence type="ECO:0000313" key="2">
    <source>
        <dbReference type="EMBL" id="VDL85583.1"/>
    </source>
</evidence>
<evidence type="ECO:0000313" key="3">
    <source>
        <dbReference type="Proteomes" id="UP000271162"/>
    </source>
</evidence>
<evidence type="ECO:0000313" key="4">
    <source>
        <dbReference type="WBParaSite" id="NBR_0002156801-mRNA-1"/>
    </source>
</evidence>
<protein>
    <submittedName>
        <fullName evidence="2 4">Uncharacterized protein</fullName>
    </submittedName>
</protein>
<sequence>MRKPDGKNHPRQRRSSELMDIKNSPKLDLLREDILADAVGQLSAVELRGFDKEIETEEEYMRRREEVRRQTSNPEAFDTNGRTELNYDAAAVAGAKLLIDETRATRSMCKKLLENCGIDEDEILYKPLSYDEGTEFQSAKHLANSRQASVVESMVDFQKQIKLKSEVLSCVVLRNNDGFSRSDGRLTRRSREEEERERQRANAKVAGNSKPKVMRTPSKNPQFDPLDEKKIIERYALEVASEVRENRKRRRIAPVPFDITLLDDIEYNFGGTV</sequence>
<proteinExistence type="predicted"/>
<reference evidence="2 3" key="2">
    <citation type="submission" date="2018-11" db="EMBL/GenBank/DDBJ databases">
        <authorList>
            <consortium name="Pathogen Informatics"/>
        </authorList>
    </citation>
    <scope>NUCLEOTIDE SEQUENCE [LARGE SCALE GENOMIC DNA]</scope>
</reference>
<evidence type="ECO:0000256" key="1">
    <source>
        <dbReference type="SAM" id="MobiDB-lite"/>
    </source>
</evidence>
<accession>A0A0N4YWE6</accession>
<name>A0A0N4YWE6_NIPBR</name>
<feature type="region of interest" description="Disordered" evidence="1">
    <location>
        <begin position="182"/>
        <end position="224"/>
    </location>
</feature>
<dbReference type="EMBL" id="UYSL01026534">
    <property type="protein sequence ID" value="VDL85583.1"/>
    <property type="molecule type" value="Genomic_DNA"/>
</dbReference>